<dbReference type="InterPro" id="IPR027417">
    <property type="entry name" value="P-loop_NTPase"/>
</dbReference>
<keyword evidence="9" id="KW-1185">Reference proteome</keyword>
<evidence type="ECO:0000256" key="2">
    <source>
        <dbReference type="ARBA" id="ARBA00022741"/>
    </source>
</evidence>
<feature type="region of interest" description="Disordered" evidence="7">
    <location>
        <begin position="22"/>
        <end position="56"/>
    </location>
</feature>
<dbReference type="SUPFAM" id="SSF52540">
    <property type="entry name" value="P-loop containing nucleoside triphosphate hydrolases"/>
    <property type="match status" value="1"/>
</dbReference>
<comment type="similarity">
    <text evidence="6">Belongs to the Mrp/NBP35 ATP-binding proteins family.</text>
</comment>
<dbReference type="GO" id="GO:0016226">
    <property type="term" value="P:iron-sulfur cluster assembly"/>
    <property type="evidence" value="ECO:0007669"/>
    <property type="project" value="InterPro"/>
</dbReference>
<keyword evidence="5" id="KW-0411">Iron-sulfur</keyword>
<dbReference type="GO" id="GO:0032981">
    <property type="term" value="P:mitochondrial respiratory chain complex I assembly"/>
    <property type="evidence" value="ECO:0007669"/>
    <property type="project" value="TreeGrafter"/>
</dbReference>
<dbReference type="EMBL" id="ML769430">
    <property type="protein sequence ID" value="KAE9402925.1"/>
    <property type="molecule type" value="Genomic_DNA"/>
</dbReference>
<keyword evidence="1" id="KW-0479">Metal-binding</keyword>
<dbReference type="Gene3D" id="3.40.50.300">
    <property type="entry name" value="P-loop containing nucleotide triphosphate hydrolases"/>
    <property type="match status" value="1"/>
</dbReference>
<dbReference type="GO" id="GO:0046872">
    <property type="term" value="F:metal ion binding"/>
    <property type="evidence" value="ECO:0007669"/>
    <property type="project" value="UniProtKB-KW"/>
</dbReference>
<evidence type="ECO:0000256" key="1">
    <source>
        <dbReference type="ARBA" id="ARBA00022723"/>
    </source>
</evidence>
<dbReference type="HAMAP" id="MF_02040">
    <property type="entry name" value="Mrp_NBP35"/>
    <property type="match status" value="1"/>
</dbReference>
<reference evidence="8" key="1">
    <citation type="journal article" date="2019" name="Environ. Microbiol.">
        <title>Fungal ecological strategies reflected in gene transcription - a case study of two litter decomposers.</title>
        <authorList>
            <person name="Barbi F."/>
            <person name="Kohler A."/>
            <person name="Barry K."/>
            <person name="Baskaran P."/>
            <person name="Daum C."/>
            <person name="Fauchery L."/>
            <person name="Ihrmark K."/>
            <person name="Kuo A."/>
            <person name="LaButti K."/>
            <person name="Lipzen A."/>
            <person name="Morin E."/>
            <person name="Grigoriev I.V."/>
            <person name="Henrissat B."/>
            <person name="Lindahl B."/>
            <person name="Martin F."/>
        </authorList>
    </citation>
    <scope>NUCLEOTIDE SEQUENCE</scope>
    <source>
        <strain evidence="8">JB14</strain>
    </source>
</reference>
<evidence type="ECO:0000256" key="7">
    <source>
        <dbReference type="SAM" id="MobiDB-lite"/>
    </source>
</evidence>
<evidence type="ECO:0000256" key="5">
    <source>
        <dbReference type="ARBA" id="ARBA00023014"/>
    </source>
</evidence>
<dbReference type="PANTHER" id="PTHR42961">
    <property type="entry name" value="IRON-SULFUR PROTEIN NUBPL"/>
    <property type="match status" value="1"/>
</dbReference>
<keyword evidence="8" id="KW-0378">Hydrolase</keyword>
<evidence type="ECO:0000313" key="8">
    <source>
        <dbReference type="EMBL" id="KAE9402925.1"/>
    </source>
</evidence>
<dbReference type="OrthoDB" id="1741334at2759"/>
<protein>
    <submittedName>
        <fullName evidence="8">P-loop containing nucleoside triphosphate hydrolase protein</fullName>
    </submittedName>
</protein>
<evidence type="ECO:0000256" key="4">
    <source>
        <dbReference type="ARBA" id="ARBA00023004"/>
    </source>
</evidence>
<gene>
    <name evidence="8" type="ORF">BT96DRAFT_815685</name>
</gene>
<dbReference type="GO" id="GO:0140663">
    <property type="term" value="F:ATP-dependent FeS chaperone activity"/>
    <property type="evidence" value="ECO:0007669"/>
    <property type="project" value="InterPro"/>
</dbReference>
<sequence>MLRSLPSLNRTIIRSLFTSSLPRSHENPLGLPSNTSRVPPQIPRRGPVSGGLPPKRKIPNVKHVVLVSSCKGGVGKSTIAVNLAVCLSLLPQRLRVGILDLDIFGPSIPTLMGLKGAEEPELTEDGALIPITNHGIPTMSMAYLLPPLAQPSSHDPTPTNEDTPVVWRGLMVQKAVQQLLFQTDWSARSAGSKLDVLVVDLPPGTGDIPLSVGQLVDVDSTLIITTPDTLALSDVRRGVAMFRKLNLPLTGLVINNSYFICPGCKERHYLFGGNPKDEQNAFMKSMGMGGDKIVGELPLVVDVGRGGENGVPFALLGRGAVEEPGEVWQTAMRNVAERVWKEIAHSNAPVR</sequence>
<keyword evidence="2" id="KW-0547">Nucleotide-binding</keyword>
<dbReference type="GO" id="GO:0005739">
    <property type="term" value="C:mitochondrion"/>
    <property type="evidence" value="ECO:0007669"/>
    <property type="project" value="TreeGrafter"/>
</dbReference>
<proteinExistence type="inferred from homology"/>
<dbReference type="AlphaFoldDB" id="A0A6A4I2B0"/>
<dbReference type="FunFam" id="3.40.50.300:FF:001119">
    <property type="entry name" value="Iron-sulfur cluster carrier protein"/>
    <property type="match status" value="1"/>
</dbReference>
<dbReference type="PANTHER" id="PTHR42961:SF2">
    <property type="entry name" value="IRON-SULFUR PROTEIN NUBPL"/>
    <property type="match status" value="1"/>
</dbReference>
<dbReference type="InterPro" id="IPR019591">
    <property type="entry name" value="Mrp/NBP35_ATP-bd"/>
</dbReference>
<dbReference type="Pfam" id="PF10609">
    <property type="entry name" value="ParA"/>
    <property type="match status" value="1"/>
</dbReference>
<evidence type="ECO:0000256" key="3">
    <source>
        <dbReference type="ARBA" id="ARBA00022840"/>
    </source>
</evidence>
<evidence type="ECO:0000313" key="9">
    <source>
        <dbReference type="Proteomes" id="UP000799118"/>
    </source>
</evidence>
<dbReference type="Proteomes" id="UP000799118">
    <property type="component" value="Unassembled WGS sequence"/>
</dbReference>
<dbReference type="GO" id="GO:0016787">
    <property type="term" value="F:hydrolase activity"/>
    <property type="evidence" value="ECO:0007669"/>
    <property type="project" value="UniProtKB-KW"/>
</dbReference>
<dbReference type="InterPro" id="IPR033756">
    <property type="entry name" value="YlxH/NBP35"/>
</dbReference>
<keyword evidence="3" id="KW-0067">ATP-binding</keyword>
<name>A0A6A4I2B0_9AGAR</name>
<dbReference type="InterPro" id="IPR044304">
    <property type="entry name" value="NUBPL-like"/>
</dbReference>
<dbReference type="GO" id="GO:0005524">
    <property type="term" value="F:ATP binding"/>
    <property type="evidence" value="ECO:0007669"/>
    <property type="project" value="UniProtKB-KW"/>
</dbReference>
<accession>A0A6A4I2B0</accession>
<evidence type="ECO:0000256" key="6">
    <source>
        <dbReference type="ARBA" id="ARBA00024036"/>
    </source>
</evidence>
<keyword evidence="4" id="KW-0408">Iron</keyword>
<dbReference type="CDD" id="cd02037">
    <property type="entry name" value="Mrp_NBP35"/>
    <property type="match status" value="1"/>
</dbReference>
<organism evidence="8 9">
    <name type="scientific">Gymnopus androsaceus JB14</name>
    <dbReference type="NCBI Taxonomy" id="1447944"/>
    <lineage>
        <taxon>Eukaryota</taxon>
        <taxon>Fungi</taxon>
        <taxon>Dikarya</taxon>
        <taxon>Basidiomycota</taxon>
        <taxon>Agaricomycotina</taxon>
        <taxon>Agaricomycetes</taxon>
        <taxon>Agaricomycetidae</taxon>
        <taxon>Agaricales</taxon>
        <taxon>Marasmiineae</taxon>
        <taxon>Omphalotaceae</taxon>
        <taxon>Gymnopus</taxon>
    </lineage>
</organism>
<dbReference type="GO" id="GO:0051539">
    <property type="term" value="F:4 iron, 4 sulfur cluster binding"/>
    <property type="evidence" value="ECO:0007669"/>
    <property type="project" value="TreeGrafter"/>
</dbReference>